<proteinExistence type="predicted"/>
<reference evidence="1 2" key="1">
    <citation type="submission" date="2020-06" db="EMBL/GenBank/DDBJ databases">
        <authorList>
            <person name="Li R."/>
            <person name="Bekaert M."/>
        </authorList>
    </citation>
    <scope>NUCLEOTIDE SEQUENCE [LARGE SCALE GENOMIC DNA]</scope>
    <source>
        <strain evidence="2">wild</strain>
    </source>
</reference>
<dbReference type="OrthoDB" id="5971732at2759"/>
<accession>A0A6J8AJC3</accession>
<dbReference type="Proteomes" id="UP000507470">
    <property type="component" value="Unassembled WGS sequence"/>
</dbReference>
<protein>
    <submittedName>
        <fullName evidence="1">Uncharacterized protein</fullName>
    </submittedName>
</protein>
<sequence length="797" mass="92098">MYFRAILSQRREKAKVFDIEKAWIDILSSWKTDSRRYEKEDFYDEIGDLYGLELNFDTADIHPPFICGKDANVFYRYRKAKSAGKAYSTDLVPVSFDKHSSTCKLCYEQINTSIPQTKGRPKKAKLLNKESPQEPPLKTIHISAVDQRSESSTSIPSSISLCSHISFDEQCIMCICNRLNDLLPCLQYSETISVFDHLLKKMFISIKSVLAFCLGKSTNRYVREDASSLTMMYMNAQMVSQFKMKEWLNQRDSVVKDFIYGVGCIQKFEVLESGKARVVASAVENVYKLAYPKLVSPFAFVRKVCLYALTGSKQALEINSRTSLSGGYKTVMTWLLDQSGDPQPCPEGDVMNVFDNEQVIGRKNAIKPKNKARISIITNKVFVQLEGDGVLQSKAEFKPSQILKLKEIEVGSSSEKKKKHFADILKNVLLCESEMYQKYERLHYEQLFIFIDQAIKIVGDEQRVKDDWFEDHIDTSIATENAKKTTTTCTICGLPNTRFKRICLGCNEKEGLTKGRKDKKDGNDESEAKNSEPKYYKLKFEIEEEGTVRVDCEDNIQHPERYDHIVSNHKESVSNHKESKHLIISDPVYCNPNSFETVAYLLRQIGIENGISRYVGRERQWTNICCDGLPYLICKKLKEEAVVFQQENCEKTFLNKKDFEKHHTSIHHDSDEYRYIHECDLFYLRIGAGHYEMNLVKSYFEMNWIPYMETLCEEMGFTSDAAKSYVRNCKDHHKSWHLLLVSHFGMLRELTVPYVRHCLVNGKEMNGKDFLSYLHSSYTERQSCSMLSIRFVKFPRA</sequence>
<dbReference type="EMBL" id="CACVKT020001552">
    <property type="protein sequence ID" value="CAC5369025.1"/>
    <property type="molecule type" value="Genomic_DNA"/>
</dbReference>
<name>A0A6J8AJC3_MYTCO</name>
<gene>
    <name evidence="1" type="ORF">MCOR_8362</name>
</gene>
<evidence type="ECO:0000313" key="2">
    <source>
        <dbReference type="Proteomes" id="UP000507470"/>
    </source>
</evidence>
<keyword evidence="2" id="KW-1185">Reference proteome</keyword>
<dbReference type="AlphaFoldDB" id="A0A6J8AJC3"/>
<evidence type="ECO:0000313" key="1">
    <source>
        <dbReference type="EMBL" id="CAC5369025.1"/>
    </source>
</evidence>
<organism evidence="1 2">
    <name type="scientific">Mytilus coruscus</name>
    <name type="common">Sea mussel</name>
    <dbReference type="NCBI Taxonomy" id="42192"/>
    <lineage>
        <taxon>Eukaryota</taxon>
        <taxon>Metazoa</taxon>
        <taxon>Spiralia</taxon>
        <taxon>Lophotrochozoa</taxon>
        <taxon>Mollusca</taxon>
        <taxon>Bivalvia</taxon>
        <taxon>Autobranchia</taxon>
        <taxon>Pteriomorphia</taxon>
        <taxon>Mytilida</taxon>
        <taxon>Mytiloidea</taxon>
        <taxon>Mytilidae</taxon>
        <taxon>Mytilinae</taxon>
        <taxon>Mytilus</taxon>
    </lineage>
</organism>